<dbReference type="OrthoDB" id="10298441at2759"/>
<evidence type="ECO:0000313" key="2">
    <source>
        <dbReference type="EMBL" id="OWP04301.1"/>
    </source>
</evidence>
<keyword evidence="1" id="KW-0812">Transmembrane</keyword>
<evidence type="ECO:0000256" key="1">
    <source>
        <dbReference type="SAM" id="Phobius"/>
    </source>
</evidence>
<name>A0A218Z893_9HELO</name>
<dbReference type="EMBL" id="MZNU01000116">
    <property type="protein sequence ID" value="OWP04301.1"/>
    <property type="molecule type" value="Genomic_DNA"/>
</dbReference>
<feature type="transmembrane region" description="Helical" evidence="1">
    <location>
        <begin position="38"/>
        <end position="57"/>
    </location>
</feature>
<reference evidence="2 3" key="1">
    <citation type="submission" date="2017-04" db="EMBL/GenBank/DDBJ databases">
        <title>Draft genome sequence of Marssonina coronaria NL1: causal agent of apple blotch.</title>
        <authorList>
            <person name="Cheng Q."/>
        </authorList>
    </citation>
    <scope>NUCLEOTIDE SEQUENCE [LARGE SCALE GENOMIC DNA]</scope>
    <source>
        <strain evidence="2 3">NL1</strain>
    </source>
</reference>
<accession>A0A218Z893</accession>
<evidence type="ECO:0000313" key="3">
    <source>
        <dbReference type="Proteomes" id="UP000242519"/>
    </source>
</evidence>
<organism evidence="2 3">
    <name type="scientific">Diplocarpon coronariae</name>
    <dbReference type="NCBI Taxonomy" id="2795749"/>
    <lineage>
        <taxon>Eukaryota</taxon>
        <taxon>Fungi</taxon>
        <taxon>Dikarya</taxon>
        <taxon>Ascomycota</taxon>
        <taxon>Pezizomycotina</taxon>
        <taxon>Leotiomycetes</taxon>
        <taxon>Helotiales</taxon>
        <taxon>Drepanopezizaceae</taxon>
        <taxon>Diplocarpon</taxon>
    </lineage>
</organism>
<proteinExistence type="predicted"/>
<dbReference type="InParanoid" id="A0A218Z893"/>
<dbReference type="AlphaFoldDB" id="A0A218Z893"/>
<protein>
    <submittedName>
        <fullName evidence="2">Uncharacterized protein</fullName>
    </submittedName>
</protein>
<dbReference type="Proteomes" id="UP000242519">
    <property type="component" value="Unassembled WGS sequence"/>
</dbReference>
<keyword evidence="1" id="KW-1133">Transmembrane helix</keyword>
<keyword evidence="1" id="KW-0472">Membrane</keyword>
<comment type="caution">
    <text evidence="2">The sequence shown here is derived from an EMBL/GenBank/DDBJ whole genome shotgun (WGS) entry which is preliminary data.</text>
</comment>
<sequence>MAPQLSRKLDLLDNEQLKESSDFITDYYTRVIHHRHGWAYHHAWILVLGAVFVAWYVKRVRECMAEKIEKRRY</sequence>
<keyword evidence="3" id="KW-1185">Reference proteome</keyword>
<gene>
    <name evidence="2" type="ORF">B2J93_9369</name>
</gene>